<dbReference type="InParanoid" id="D6RPP1"/>
<evidence type="ECO:0000313" key="3">
    <source>
        <dbReference type="Proteomes" id="UP000001861"/>
    </source>
</evidence>
<feature type="region of interest" description="Disordered" evidence="1">
    <location>
        <begin position="444"/>
        <end position="471"/>
    </location>
</feature>
<dbReference type="GeneID" id="9379181"/>
<dbReference type="InterPro" id="IPR047545">
    <property type="entry name" value="BRcat_RBR_RNF216"/>
</dbReference>
<name>D6RPP1_COPC7</name>
<dbReference type="Proteomes" id="UP000001861">
    <property type="component" value="Unassembled WGS sequence"/>
</dbReference>
<gene>
    <name evidence="2" type="ORF">CC1G_15135</name>
</gene>
<feature type="compositionally biased region" description="Basic and acidic residues" evidence="1">
    <location>
        <begin position="1"/>
        <end position="17"/>
    </location>
</feature>
<dbReference type="STRING" id="240176.D6RPP1"/>
<feature type="compositionally biased region" description="Polar residues" evidence="1">
    <location>
        <begin position="19"/>
        <end position="34"/>
    </location>
</feature>
<dbReference type="OrthoDB" id="9977870at2759"/>
<sequence>MLRRTVDPGKDAYDVLRRSPSSLSNTPQTQYSNHKPSRQLRPRSSSRVDRPVRPLPLRRHASFSSASAETMVGAKGPPIPSGGTRASSTTPTSSSPQHSASLFRAVKAVLMKHPSLDAAYVFDIARLHYTTCKGEEQLIRCTLDHLTKQPSNSKSHSRRNSKRSWSEFAETLEDAISGPGGGFKLRRTSEPVRSVENDTKFIVCEACLTKHFPDATAGCPAGHLFCHSCVFREVLVQVDTQDPGVICLAPYCPHPFSVSVLSKILPHEPVGRYDRLIESQRFKQISRFEQCPRCLWKCQITIPMDQDPLFRCRNVGICEAITCRVCNRAAHGFKTCREVEIEERRSQASKAAGPVQTEYHSGSSLTTLDAAGRQRRPPQDSHNNHKVQTVVVNIKEEPTDTNPMLVSRPASPCPPTPSLGPTIEPDLTVSERLGSTSLYVRHRDLSSGRGLPPPQSLRYPPTASCSSSPRNWVLQKPPLERQHLDRYTTMSMDRAPSSAFQLPPPLASLKLPAIPPLATSCSSDDSNTLGRPFNLSIKPRAATAVGPQFFDHR</sequence>
<accession>D6RPP1</accession>
<evidence type="ECO:0000256" key="1">
    <source>
        <dbReference type="SAM" id="MobiDB-lite"/>
    </source>
</evidence>
<dbReference type="AlphaFoldDB" id="D6RPP1"/>
<organism evidence="2 3">
    <name type="scientific">Coprinopsis cinerea (strain Okayama-7 / 130 / ATCC MYA-4618 / FGSC 9003)</name>
    <name type="common">Inky cap fungus</name>
    <name type="synonym">Hormographiella aspergillata</name>
    <dbReference type="NCBI Taxonomy" id="240176"/>
    <lineage>
        <taxon>Eukaryota</taxon>
        <taxon>Fungi</taxon>
        <taxon>Dikarya</taxon>
        <taxon>Basidiomycota</taxon>
        <taxon>Agaricomycotina</taxon>
        <taxon>Agaricomycetes</taxon>
        <taxon>Agaricomycetidae</taxon>
        <taxon>Agaricales</taxon>
        <taxon>Agaricineae</taxon>
        <taxon>Psathyrellaceae</taxon>
        <taxon>Coprinopsis</taxon>
    </lineage>
</organism>
<comment type="caution">
    <text evidence="2">The sequence shown here is derived from an EMBL/GenBank/DDBJ whole genome shotgun (WGS) entry which is preliminary data.</text>
</comment>
<dbReference type="VEuPathDB" id="FungiDB:CC1G_15135"/>
<feature type="compositionally biased region" description="Low complexity" evidence="1">
    <location>
        <begin position="81"/>
        <end position="99"/>
    </location>
</feature>
<evidence type="ECO:0008006" key="4">
    <source>
        <dbReference type="Google" id="ProtNLM"/>
    </source>
</evidence>
<dbReference type="CDD" id="cd20339">
    <property type="entry name" value="BRcat_RBR_RNF216"/>
    <property type="match status" value="1"/>
</dbReference>
<dbReference type="EMBL" id="AACS02000009">
    <property type="protein sequence ID" value="EFI27004.1"/>
    <property type="molecule type" value="Genomic_DNA"/>
</dbReference>
<dbReference type="KEGG" id="cci:CC1G_15135"/>
<keyword evidence="3" id="KW-1185">Reference proteome</keyword>
<proteinExistence type="predicted"/>
<feature type="region of interest" description="Disordered" evidence="1">
    <location>
        <begin position="400"/>
        <end position="424"/>
    </location>
</feature>
<protein>
    <recommendedName>
        <fullName evidence="4">RING-type domain-containing protein</fullName>
    </recommendedName>
</protein>
<dbReference type="RefSeq" id="XP_002910498.1">
    <property type="nucleotide sequence ID" value="XM_002910452.1"/>
</dbReference>
<reference evidence="2 3" key="1">
    <citation type="journal article" date="2010" name="Proc. Natl. Acad. Sci. U.S.A.">
        <title>Insights into evolution of multicellular fungi from the assembled chromosomes of the mushroom Coprinopsis cinerea (Coprinus cinereus).</title>
        <authorList>
            <person name="Stajich J.E."/>
            <person name="Wilke S.K."/>
            <person name="Ahren D."/>
            <person name="Au C.H."/>
            <person name="Birren B.W."/>
            <person name="Borodovsky M."/>
            <person name="Burns C."/>
            <person name="Canback B."/>
            <person name="Casselton L.A."/>
            <person name="Cheng C.K."/>
            <person name="Deng J."/>
            <person name="Dietrich F.S."/>
            <person name="Fargo D.C."/>
            <person name="Farman M.L."/>
            <person name="Gathman A.C."/>
            <person name="Goldberg J."/>
            <person name="Guigo R."/>
            <person name="Hoegger P.J."/>
            <person name="Hooker J.B."/>
            <person name="Huggins A."/>
            <person name="James T.Y."/>
            <person name="Kamada T."/>
            <person name="Kilaru S."/>
            <person name="Kodira C."/>
            <person name="Kues U."/>
            <person name="Kupfer D."/>
            <person name="Kwan H.S."/>
            <person name="Lomsadze A."/>
            <person name="Li W."/>
            <person name="Lilly W.W."/>
            <person name="Ma L.J."/>
            <person name="Mackey A.J."/>
            <person name="Manning G."/>
            <person name="Martin F."/>
            <person name="Muraguchi H."/>
            <person name="Natvig D.O."/>
            <person name="Palmerini H."/>
            <person name="Ramesh M.A."/>
            <person name="Rehmeyer C.J."/>
            <person name="Roe B.A."/>
            <person name="Shenoy N."/>
            <person name="Stanke M."/>
            <person name="Ter-Hovhannisyan V."/>
            <person name="Tunlid A."/>
            <person name="Velagapudi R."/>
            <person name="Vision T.J."/>
            <person name="Zeng Q."/>
            <person name="Zolan M.E."/>
            <person name="Pukkila P.J."/>
        </authorList>
    </citation>
    <scope>NUCLEOTIDE SEQUENCE [LARGE SCALE GENOMIC DNA]</scope>
    <source>
        <strain evidence="3">Okayama-7 / 130 / ATCC MYA-4618 / FGSC 9003</strain>
    </source>
</reference>
<feature type="region of interest" description="Disordered" evidence="1">
    <location>
        <begin position="1"/>
        <end position="99"/>
    </location>
</feature>
<evidence type="ECO:0000313" key="2">
    <source>
        <dbReference type="EMBL" id="EFI27004.1"/>
    </source>
</evidence>
<dbReference type="HOGENOM" id="CLU_492580_0_0_1"/>